<protein>
    <submittedName>
        <fullName evidence="2">Uncharacterized protein</fullName>
    </submittedName>
</protein>
<dbReference type="EMBL" id="LR798217">
    <property type="protein sequence ID" value="CAB5194490.1"/>
    <property type="molecule type" value="Genomic_DNA"/>
</dbReference>
<evidence type="ECO:0000256" key="1">
    <source>
        <dbReference type="SAM" id="MobiDB-lite"/>
    </source>
</evidence>
<sequence>MTTRIVTDANGRKHITNEPLLHPPQRKPLTDEEIADLYFDKFSMGELKA</sequence>
<feature type="non-terminal residue" evidence="2">
    <location>
        <position position="49"/>
    </location>
</feature>
<organism evidence="2">
    <name type="scientific">uncultured Caudovirales phage</name>
    <dbReference type="NCBI Taxonomy" id="2100421"/>
    <lineage>
        <taxon>Viruses</taxon>
        <taxon>Duplodnaviria</taxon>
        <taxon>Heunggongvirae</taxon>
        <taxon>Uroviricota</taxon>
        <taxon>Caudoviricetes</taxon>
        <taxon>Peduoviridae</taxon>
        <taxon>Maltschvirus</taxon>
        <taxon>Maltschvirus maltsch</taxon>
    </lineage>
</organism>
<gene>
    <name evidence="2" type="ORF">UFOVP173_1</name>
</gene>
<evidence type="ECO:0000313" key="2">
    <source>
        <dbReference type="EMBL" id="CAB5194490.1"/>
    </source>
</evidence>
<reference evidence="2" key="1">
    <citation type="submission" date="2020-05" db="EMBL/GenBank/DDBJ databases">
        <authorList>
            <person name="Chiriac C."/>
            <person name="Salcher M."/>
            <person name="Ghai R."/>
            <person name="Kavagutti S V."/>
        </authorList>
    </citation>
    <scope>NUCLEOTIDE SEQUENCE</scope>
</reference>
<name>A0A6J7WHQ9_9CAUD</name>
<proteinExistence type="predicted"/>
<accession>A0A6J7WHQ9</accession>
<feature type="region of interest" description="Disordered" evidence="1">
    <location>
        <begin position="1"/>
        <end position="27"/>
    </location>
</feature>